<evidence type="ECO:0000313" key="4">
    <source>
        <dbReference type="Proteomes" id="UP000295680"/>
    </source>
</evidence>
<organism evidence="3 4">
    <name type="scientific">Actinocrispum wychmicini</name>
    <dbReference type="NCBI Taxonomy" id="1213861"/>
    <lineage>
        <taxon>Bacteria</taxon>
        <taxon>Bacillati</taxon>
        <taxon>Actinomycetota</taxon>
        <taxon>Actinomycetes</taxon>
        <taxon>Pseudonocardiales</taxon>
        <taxon>Pseudonocardiaceae</taxon>
        <taxon>Actinocrispum</taxon>
    </lineage>
</organism>
<dbReference type="Proteomes" id="UP000295680">
    <property type="component" value="Unassembled WGS sequence"/>
</dbReference>
<sequence>MTARGASFPSPPVLRTVPVLAVLVCHDGEEWLRLALSALRRSTPRPRHVVAVDTGSADGTAKLLAASGDVVDGVLTLGRGTGFGDAVRAAVGHAVERWGDPGGWIWLLHDDCAPEPDCLGNLLTAAELSPSAGVLGPVAVDWADPRLVVEAGLSMDSSGHRQTGIGSGEVVHQVEQSSEVLAVSSAGMLVRRDLFDRLAGFDPALPGVFDDVDFGWRANRSGAVVLCVPAARIRHARAARVAGSRAAGIRTFLVNCSFFSYVIGIPRLAVLCLLRALGFTLIRRLSAARDELVALGRMLGGRLRIARARRARRHQHGNVRGLFTSRFTRLRNTVRAGMTQFVRRRVAADAALGRLPEAPVWVPPEDLPKPVGPQALPAGAMIRGPRRTAGLRRPPRSVAVSLPRTRRPSPRPRPSPVPRDGSAPQVTDLMLVEVDRGRVVKQILLAPPLVLVLALLVVTFAVNWQRLGLDMTGGRLLPMQDPWGEYLSAWHAVSGGTASPAPAALAVLALVGGKAGLLMIGDLPLAGLGAYLATRRLPVRRGARALVAGAYALVPPAFTAVSQGRLDAVVVHILLPPVVAGVVSVLTRASRSWLSVAAGSSLGLAVIGAFSPLVHVIVLVCALGGFVLVGGQRGDGRRRAVALFAIVLLPLALLLPWPAVVLQHPEIMLQGVGAQVPATGLGNAVWLAGALALIVVVCLVWRPRAGALPGLGLAALGFVGLAVVRVFAESTGWVGTPLIVVGWGALWALAGVSGTGFSWRVIIAGTVGLGILAAGAFVLRAGPLTAGDGVRLASSPEHELANTARGVLVLSRGADPVRQAAGRMPQFGDDNLVPVDSAETRMRRWDSDLRSTVPETAKIAVAQAAAAGVLFVVMPDQATADALGRTTGDLVSPAASTSDGRPILRLQPAAGLAVLLAPDQARLAVTGGNPPTALGAGGIVPIDAQPPDVAVRVSDGSDGRLLVVAAAEEPGWRAEINGQQVPVVRAWGGLVGVAVPARAADVHVEYSSTLRAFLLLIQGAVLLFTLMTAIPGRRRTG</sequence>
<dbReference type="InterPro" id="IPR050834">
    <property type="entry name" value="Glycosyltransf_2"/>
</dbReference>
<dbReference type="InterPro" id="IPR029044">
    <property type="entry name" value="Nucleotide-diphossugar_trans"/>
</dbReference>
<feature type="compositionally biased region" description="Basic residues" evidence="1">
    <location>
        <begin position="384"/>
        <end position="395"/>
    </location>
</feature>
<accession>A0A4R2JYI0</accession>
<dbReference type="PANTHER" id="PTHR43685:SF3">
    <property type="entry name" value="SLR2126 PROTEIN"/>
    <property type="match status" value="1"/>
</dbReference>
<feature type="transmembrane region" description="Helical" evidence="2">
    <location>
        <begin position="443"/>
        <end position="462"/>
    </location>
</feature>
<dbReference type="RefSeq" id="WP_243726671.1">
    <property type="nucleotide sequence ID" value="NZ_SLWS01000001.1"/>
</dbReference>
<feature type="transmembrane region" description="Helical" evidence="2">
    <location>
        <begin position="568"/>
        <end position="586"/>
    </location>
</feature>
<feature type="transmembrane region" description="Helical" evidence="2">
    <location>
        <begin position="640"/>
        <end position="660"/>
    </location>
</feature>
<feature type="transmembrane region" description="Helical" evidence="2">
    <location>
        <begin position="616"/>
        <end position="633"/>
    </location>
</feature>
<feature type="transmembrane region" description="Helical" evidence="2">
    <location>
        <begin position="258"/>
        <end position="282"/>
    </location>
</feature>
<reference evidence="3 4" key="1">
    <citation type="submission" date="2019-03" db="EMBL/GenBank/DDBJ databases">
        <title>Genomic Encyclopedia of Type Strains, Phase IV (KMG-IV): sequencing the most valuable type-strain genomes for metagenomic binning, comparative biology and taxonomic classification.</title>
        <authorList>
            <person name="Goeker M."/>
        </authorList>
    </citation>
    <scope>NUCLEOTIDE SEQUENCE [LARGE SCALE GENOMIC DNA]</scope>
    <source>
        <strain evidence="3 4">DSM 45934</strain>
    </source>
</reference>
<comment type="caution">
    <text evidence="3">The sequence shown here is derived from an EMBL/GenBank/DDBJ whole genome shotgun (WGS) entry which is preliminary data.</text>
</comment>
<proteinExistence type="predicted"/>
<name>A0A4R2JYI0_9PSEU</name>
<keyword evidence="4" id="KW-1185">Reference proteome</keyword>
<dbReference type="PANTHER" id="PTHR43685">
    <property type="entry name" value="GLYCOSYLTRANSFERASE"/>
    <property type="match status" value="1"/>
</dbReference>
<evidence type="ECO:0000256" key="2">
    <source>
        <dbReference type="SAM" id="Phobius"/>
    </source>
</evidence>
<feature type="transmembrane region" description="Helical" evidence="2">
    <location>
        <begin position="680"/>
        <end position="701"/>
    </location>
</feature>
<keyword evidence="3" id="KW-0808">Transferase</keyword>
<feature type="transmembrane region" description="Helical" evidence="2">
    <location>
        <begin position="734"/>
        <end position="752"/>
    </location>
</feature>
<dbReference type="SUPFAM" id="SSF53448">
    <property type="entry name" value="Nucleotide-diphospho-sugar transferases"/>
    <property type="match status" value="1"/>
</dbReference>
<dbReference type="EMBL" id="SLWS01000001">
    <property type="protein sequence ID" value="TCO65673.1"/>
    <property type="molecule type" value="Genomic_DNA"/>
</dbReference>
<dbReference type="GO" id="GO:0016740">
    <property type="term" value="F:transferase activity"/>
    <property type="evidence" value="ECO:0007669"/>
    <property type="project" value="UniProtKB-KW"/>
</dbReference>
<feature type="transmembrane region" description="Helical" evidence="2">
    <location>
        <begin position="759"/>
        <end position="779"/>
    </location>
</feature>
<feature type="region of interest" description="Disordered" evidence="1">
    <location>
        <begin position="372"/>
        <end position="424"/>
    </location>
</feature>
<protein>
    <submittedName>
        <fullName evidence="3">GT2 family glycosyltransferase</fullName>
    </submittedName>
</protein>
<gene>
    <name evidence="3" type="ORF">EV192_1011465</name>
</gene>
<evidence type="ECO:0000313" key="3">
    <source>
        <dbReference type="EMBL" id="TCO65673.1"/>
    </source>
</evidence>
<evidence type="ECO:0000256" key="1">
    <source>
        <dbReference type="SAM" id="MobiDB-lite"/>
    </source>
</evidence>
<dbReference type="Pfam" id="PF13641">
    <property type="entry name" value="Glyco_tranf_2_3"/>
    <property type="match status" value="1"/>
</dbReference>
<keyword evidence="2" id="KW-0812">Transmembrane</keyword>
<keyword evidence="2" id="KW-1133">Transmembrane helix</keyword>
<dbReference type="AlphaFoldDB" id="A0A4R2JYI0"/>
<dbReference type="Gene3D" id="3.90.550.10">
    <property type="entry name" value="Spore Coat Polysaccharide Biosynthesis Protein SpsA, Chain A"/>
    <property type="match status" value="1"/>
</dbReference>
<feature type="transmembrane region" description="Helical" evidence="2">
    <location>
        <begin position="708"/>
        <end position="728"/>
    </location>
</feature>
<keyword evidence="2" id="KW-0472">Membrane</keyword>